<gene>
    <name evidence="1" type="ORF">ABENE_23235</name>
</gene>
<keyword evidence="2" id="KW-1185">Reference proteome</keyword>
<accession>V4NPN5</accession>
<reference evidence="1 2" key="1">
    <citation type="journal article" date="2014" name="Nature">
        <title>Sequential evolution of bacterial morphology by co-option of a developmental regulator.</title>
        <authorList>
            <person name="Jiang C."/>
            <person name="Brown P.J."/>
            <person name="Ducret A."/>
            <person name="Brun Y.V."/>
        </authorList>
    </citation>
    <scope>NUCLEOTIDE SEQUENCE [LARGE SCALE GENOMIC DNA]</scope>
    <source>
        <strain evidence="1 2">DSM 16100</strain>
    </source>
</reference>
<name>V4NPN5_9CAUL</name>
<protein>
    <submittedName>
        <fullName evidence="1">Uncharacterized protein</fullName>
    </submittedName>
</protein>
<sequence>MQDLSSTRRNILGAIPFIGAALVAPAAVAALPAVVVTHEVRDTQAEIRHHIEALRALAGDEVVVVAPGNPFPPRKTMNEMFKPATNEERAWWREQYPSDALYLTTSGLVVRIEHEDIDDPDRGSAICVFLLADGYEPAVMTVGQLRWNIVGRVL</sequence>
<organism evidence="1 2">
    <name type="scientific">Asticcacaulis benevestitus DSM 16100 = ATCC BAA-896</name>
    <dbReference type="NCBI Taxonomy" id="1121022"/>
    <lineage>
        <taxon>Bacteria</taxon>
        <taxon>Pseudomonadati</taxon>
        <taxon>Pseudomonadota</taxon>
        <taxon>Alphaproteobacteria</taxon>
        <taxon>Caulobacterales</taxon>
        <taxon>Caulobacteraceae</taxon>
        <taxon>Asticcacaulis</taxon>
    </lineage>
</organism>
<dbReference type="EMBL" id="AWGB01000123">
    <property type="protein sequence ID" value="ESQ77926.1"/>
    <property type="molecule type" value="Genomic_DNA"/>
</dbReference>
<evidence type="ECO:0000313" key="2">
    <source>
        <dbReference type="Proteomes" id="UP000017837"/>
    </source>
</evidence>
<dbReference type="RefSeq" id="WP_018084233.1">
    <property type="nucleotide sequence ID" value="NZ_AQWM01000096.1"/>
</dbReference>
<proteinExistence type="predicted"/>
<comment type="caution">
    <text evidence="1">The sequence shown here is derived from an EMBL/GenBank/DDBJ whole genome shotgun (WGS) entry which is preliminary data.</text>
</comment>
<dbReference type="PATRIC" id="fig|1121022.4.peg.4754"/>
<dbReference type="AlphaFoldDB" id="V4NPN5"/>
<dbReference type="Proteomes" id="UP000017837">
    <property type="component" value="Unassembled WGS sequence"/>
</dbReference>
<evidence type="ECO:0000313" key="1">
    <source>
        <dbReference type="EMBL" id="ESQ77926.1"/>
    </source>
</evidence>